<evidence type="ECO:0000256" key="5">
    <source>
        <dbReference type="HAMAP-Rule" id="MF_01080"/>
    </source>
</evidence>
<gene>
    <name evidence="5" type="primary">truB</name>
    <name evidence="7" type="ORF">UR47_C0012G0011</name>
</gene>
<dbReference type="PANTHER" id="PTHR13767">
    <property type="entry name" value="TRNA-PSEUDOURIDINE SYNTHASE"/>
    <property type="match status" value="1"/>
</dbReference>
<protein>
    <recommendedName>
        <fullName evidence="5">tRNA pseudouridine synthase B</fullName>
        <ecNumber evidence="5">5.4.99.25</ecNumber>
    </recommendedName>
    <alternativeName>
        <fullName evidence="5">tRNA pseudouridine(55) synthase</fullName>
        <shortName evidence="5">Psi55 synthase</shortName>
    </alternativeName>
    <alternativeName>
        <fullName evidence="5">tRNA pseudouridylate synthase</fullName>
    </alternativeName>
    <alternativeName>
        <fullName evidence="5">tRNA-uridine isomerase</fullName>
    </alternativeName>
</protein>
<keyword evidence="3 5" id="KW-0819">tRNA processing</keyword>
<evidence type="ECO:0000313" key="8">
    <source>
        <dbReference type="Proteomes" id="UP000034488"/>
    </source>
</evidence>
<dbReference type="InterPro" id="IPR020103">
    <property type="entry name" value="PsdUridine_synth_cat_dom_sf"/>
</dbReference>
<comment type="similarity">
    <text evidence="2 5">Belongs to the pseudouridine synthase TruB family. Type 1 subfamily.</text>
</comment>
<dbReference type="PATRIC" id="fig|1619088.3.peg.462"/>
<evidence type="ECO:0000256" key="3">
    <source>
        <dbReference type="ARBA" id="ARBA00022694"/>
    </source>
</evidence>
<dbReference type="GO" id="GO:0160148">
    <property type="term" value="F:tRNA pseudouridine(55) synthase activity"/>
    <property type="evidence" value="ECO:0007669"/>
    <property type="project" value="UniProtKB-EC"/>
</dbReference>
<feature type="domain" description="Pseudouridine synthase II N-terminal" evidence="6">
    <location>
        <begin position="29"/>
        <end position="178"/>
    </location>
</feature>
<dbReference type="AlphaFoldDB" id="A0A0G0ATI2"/>
<dbReference type="EC" id="5.4.99.25" evidence="5"/>
<dbReference type="Proteomes" id="UP000034488">
    <property type="component" value="Unassembled WGS sequence"/>
</dbReference>
<comment type="catalytic activity">
    <reaction evidence="1 5">
        <text>uridine(55) in tRNA = pseudouridine(55) in tRNA</text>
        <dbReference type="Rhea" id="RHEA:42532"/>
        <dbReference type="Rhea" id="RHEA-COMP:10101"/>
        <dbReference type="Rhea" id="RHEA-COMP:10102"/>
        <dbReference type="ChEBI" id="CHEBI:65314"/>
        <dbReference type="ChEBI" id="CHEBI:65315"/>
        <dbReference type="EC" id="5.4.99.25"/>
    </reaction>
</comment>
<keyword evidence="4 5" id="KW-0413">Isomerase</keyword>
<dbReference type="InterPro" id="IPR014780">
    <property type="entry name" value="tRNA_psdUridine_synth_TruB"/>
</dbReference>
<dbReference type="Gene3D" id="3.30.2350.10">
    <property type="entry name" value="Pseudouridine synthase"/>
    <property type="match status" value="1"/>
</dbReference>
<dbReference type="NCBIfam" id="TIGR00431">
    <property type="entry name" value="TruB"/>
    <property type="match status" value="1"/>
</dbReference>
<comment type="caution">
    <text evidence="7">The sequence shown here is derived from an EMBL/GenBank/DDBJ whole genome shotgun (WGS) entry which is preliminary data.</text>
</comment>
<evidence type="ECO:0000313" key="7">
    <source>
        <dbReference type="EMBL" id="KKP54726.1"/>
    </source>
</evidence>
<evidence type="ECO:0000259" key="6">
    <source>
        <dbReference type="Pfam" id="PF01509"/>
    </source>
</evidence>
<dbReference type="GO" id="GO:0031119">
    <property type="term" value="P:tRNA pseudouridine synthesis"/>
    <property type="evidence" value="ECO:0007669"/>
    <property type="project" value="UniProtKB-UniRule"/>
</dbReference>
<dbReference type="InterPro" id="IPR002501">
    <property type="entry name" value="PsdUridine_synth_N"/>
</dbReference>
<organism evidence="7 8">
    <name type="scientific">candidate division WS6 bacterium GW2011_GWB1_33_6</name>
    <dbReference type="NCBI Taxonomy" id="1619088"/>
    <lineage>
        <taxon>Bacteria</taxon>
        <taxon>Candidatus Dojkabacteria</taxon>
    </lineage>
</organism>
<evidence type="ECO:0000256" key="4">
    <source>
        <dbReference type="ARBA" id="ARBA00023235"/>
    </source>
</evidence>
<dbReference type="PANTHER" id="PTHR13767:SF2">
    <property type="entry name" value="PSEUDOURIDYLATE SYNTHASE TRUB1"/>
    <property type="match status" value="1"/>
</dbReference>
<dbReference type="GO" id="GO:1990481">
    <property type="term" value="P:mRNA pseudouridine synthesis"/>
    <property type="evidence" value="ECO:0007669"/>
    <property type="project" value="TreeGrafter"/>
</dbReference>
<evidence type="ECO:0000256" key="1">
    <source>
        <dbReference type="ARBA" id="ARBA00000385"/>
    </source>
</evidence>
<dbReference type="EMBL" id="LBPI01000012">
    <property type="protein sequence ID" value="KKP54726.1"/>
    <property type="molecule type" value="Genomic_DNA"/>
</dbReference>
<accession>A0A0G0ATI2</accession>
<dbReference type="HAMAP" id="MF_01080">
    <property type="entry name" value="TruB_bact"/>
    <property type="match status" value="1"/>
</dbReference>
<dbReference type="GO" id="GO:0003723">
    <property type="term" value="F:RNA binding"/>
    <property type="evidence" value="ECO:0007669"/>
    <property type="project" value="InterPro"/>
</dbReference>
<feature type="active site" description="Nucleophile" evidence="5">
    <location>
        <position position="44"/>
    </location>
</feature>
<evidence type="ECO:0000256" key="2">
    <source>
        <dbReference type="ARBA" id="ARBA00005642"/>
    </source>
</evidence>
<dbReference type="Pfam" id="PF01509">
    <property type="entry name" value="TruB_N"/>
    <property type="match status" value="1"/>
</dbReference>
<reference evidence="7 8" key="1">
    <citation type="journal article" date="2015" name="Nature">
        <title>rRNA introns, odd ribosomes, and small enigmatic genomes across a large radiation of phyla.</title>
        <authorList>
            <person name="Brown C.T."/>
            <person name="Hug L.A."/>
            <person name="Thomas B.C."/>
            <person name="Sharon I."/>
            <person name="Castelle C.J."/>
            <person name="Singh A."/>
            <person name="Wilkins M.J."/>
            <person name="Williams K.H."/>
            <person name="Banfield J.F."/>
        </authorList>
    </citation>
    <scope>NUCLEOTIDE SEQUENCE [LARGE SCALE GENOMIC DNA]</scope>
</reference>
<name>A0A0G0ATI2_9BACT</name>
<proteinExistence type="inferred from homology"/>
<dbReference type="SUPFAM" id="SSF55120">
    <property type="entry name" value="Pseudouridine synthase"/>
    <property type="match status" value="1"/>
</dbReference>
<comment type="function">
    <text evidence="5">Responsible for synthesis of pseudouridine from uracil-55 in the psi GC loop of transfer RNAs.</text>
</comment>
<sequence>MYMYMIDGILLIDKEEGITSYDVIRKLKKILGKGFKMGHAGTLDPFATGLLIILFGKATKMMETFHTYEKTYTVCGVFGIAIDTQDITGEVISKNETVVPKLEEINEIIEEKFIGNISQTPPAFSAKRVKGIRSYDLARKGEGVELKPKDIFISNFEILSYEYPKFTLRISCSTGTYVRTLVNDLGISLNTFATAEKLRRISIGDFNVSEVVLSTDIVEGKKEDVLKRVINV</sequence>